<protein>
    <submittedName>
        <fullName evidence="1">Autotransporter outer membrane beta-barrel domain-containing protein</fullName>
    </submittedName>
</protein>
<dbReference type="Gene3D" id="2.40.160.20">
    <property type="match status" value="1"/>
</dbReference>
<dbReference type="EMBL" id="JALHLE010000008">
    <property type="protein sequence ID" value="MCJ2178375.1"/>
    <property type="molecule type" value="Genomic_DNA"/>
</dbReference>
<evidence type="ECO:0000313" key="1">
    <source>
        <dbReference type="EMBL" id="MCJ2178375.1"/>
    </source>
</evidence>
<evidence type="ECO:0000313" key="2">
    <source>
        <dbReference type="Proteomes" id="UP001162880"/>
    </source>
</evidence>
<dbReference type="RefSeq" id="WP_243992376.1">
    <property type="nucleotide sequence ID" value="NZ_JALHLE010000008.1"/>
</dbReference>
<comment type="caution">
    <text evidence="1">The sequence shown here is derived from an EMBL/GenBank/DDBJ whole genome shotgun (WGS) entry which is preliminary data.</text>
</comment>
<gene>
    <name evidence="1" type="ORF">MTR64_07350</name>
</gene>
<dbReference type="InterPro" id="IPR011250">
    <property type="entry name" value="OMP/PagP_B-barrel"/>
</dbReference>
<name>A0ABT0B021_9SPHN</name>
<dbReference type="SUPFAM" id="SSF56925">
    <property type="entry name" value="OMPA-like"/>
    <property type="match status" value="1"/>
</dbReference>
<reference evidence="1" key="1">
    <citation type="submission" date="2022-03" db="EMBL/GenBank/DDBJ databases">
        <title>Identification of a novel bacterium isolated from mangrove sediments.</title>
        <authorList>
            <person name="Pan X."/>
        </authorList>
    </citation>
    <scope>NUCLEOTIDE SEQUENCE</scope>
    <source>
        <strain evidence="1">B2580</strain>
    </source>
</reference>
<proteinExistence type="predicted"/>
<organism evidence="1 2">
    <name type="scientific">Novosphingobium album</name>
    <name type="common">ex Hu et al. 2023</name>
    <dbReference type="NCBI Taxonomy" id="2930093"/>
    <lineage>
        <taxon>Bacteria</taxon>
        <taxon>Pseudomonadati</taxon>
        <taxon>Pseudomonadota</taxon>
        <taxon>Alphaproteobacteria</taxon>
        <taxon>Sphingomonadales</taxon>
        <taxon>Sphingomonadaceae</taxon>
        <taxon>Novosphingobium</taxon>
    </lineage>
</organism>
<sequence length="292" mass="31853">MGNSDFSNAGTVNHTHSKAIRIASVASAAAVAAALSCPAPVRAQTLDDDYWLNVQAYYPRVDTNARVTAKTEQAIGTDIDFEKDLKLDNRDVLPAVSAGARFGHVVVAADFFKLKRSGSIDLARDLVFDDVTYPVNARISSGFDSNIYRLTVGYALVQQPDLELGAAIGVHATQFQLELSGQATTDGETFATERRRKKVFAPLPTVGLFATWRLAPRLEATGRVDYLSLKIGDYDGRLVNAQAGVSYKVLKNASIGLAYRYVNYRIKIDKDVWSGRIRYALNGPALILQASF</sequence>
<keyword evidence="2" id="KW-1185">Reference proteome</keyword>
<dbReference type="Proteomes" id="UP001162880">
    <property type="component" value="Unassembled WGS sequence"/>
</dbReference>
<accession>A0ABT0B021</accession>